<feature type="site" description="Interaction with phosphoserine on interacting protein" evidence="2">
    <location>
        <position position="174"/>
    </location>
</feature>
<dbReference type="SUPFAM" id="SSF48445">
    <property type="entry name" value="14-3-3 protein"/>
    <property type="match status" value="1"/>
</dbReference>
<sequence>MENVDGWKPSKVSTCFRAHPPRLTVPHVAVRTRKQSPSKAQAQTHDKRTQYLFIAELAGEAERYEDVTTQIKLIVQHFGPQLTLDERNLLSVAYKNITNNLRNSWRIVDTLEKMEATRKGGKAPLIRMQRAKIEAELERVCRDIVGLLEGKLVRGAKAGEERVFYLKMKGDYYRYLAEFAGQKEARNKYAEESLTAYKLAYMHALSVLEPTHPTRLGLALNFSVFYHDVKQSPERACHLAKSALDDAVSSFSEDTVMSPTMRDSLMILQLLRDDLVLWSAEMMNAP</sequence>
<dbReference type="InterPro" id="IPR000308">
    <property type="entry name" value="14-3-3"/>
</dbReference>
<feature type="domain" description="14-3-3" evidence="3">
    <location>
        <begin position="48"/>
        <end position="286"/>
    </location>
</feature>
<dbReference type="Pfam" id="PF00244">
    <property type="entry name" value="14-3-3"/>
    <property type="match status" value="1"/>
</dbReference>
<dbReference type="PIRSF" id="PIRSF000868">
    <property type="entry name" value="14-3-3"/>
    <property type="match status" value="1"/>
</dbReference>
<comment type="caution">
    <text evidence="4">The sequence shown here is derived from an EMBL/GenBank/DDBJ whole genome shotgun (WGS) entry which is preliminary data.</text>
</comment>
<dbReference type="InterPro" id="IPR036815">
    <property type="entry name" value="14-3-3_dom_sf"/>
</dbReference>
<evidence type="ECO:0000259" key="3">
    <source>
        <dbReference type="SMART" id="SM00101"/>
    </source>
</evidence>
<dbReference type="GeneID" id="85352979"/>
<protein>
    <submittedName>
        <fullName evidence="4">14-3-3 domain-containing protein</fullName>
    </submittedName>
</protein>
<dbReference type="EMBL" id="JAUEPS010000010">
    <property type="protein sequence ID" value="KAK0461865.1"/>
    <property type="molecule type" value="Genomic_DNA"/>
</dbReference>
<dbReference type="InterPro" id="IPR023410">
    <property type="entry name" value="14-3-3_domain"/>
</dbReference>
<dbReference type="SMART" id="SM00101">
    <property type="entry name" value="14_3_3"/>
    <property type="match status" value="1"/>
</dbReference>
<dbReference type="InterPro" id="IPR023409">
    <property type="entry name" value="14-3-3_CS"/>
</dbReference>
<name>A0AA39TWV1_ARMTA</name>
<evidence type="ECO:0000313" key="4">
    <source>
        <dbReference type="EMBL" id="KAK0461865.1"/>
    </source>
</evidence>
<reference evidence="4" key="1">
    <citation type="submission" date="2023-06" db="EMBL/GenBank/DDBJ databases">
        <authorList>
            <consortium name="Lawrence Berkeley National Laboratory"/>
            <person name="Ahrendt S."/>
            <person name="Sahu N."/>
            <person name="Indic B."/>
            <person name="Wong-Bajracharya J."/>
            <person name="Merenyi Z."/>
            <person name="Ke H.-M."/>
            <person name="Monk M."/>
            <person name="Kocsube S."/>
            <person name="Drula E."/>
            <person name="Lipzen A."/>
            <person name="Balint B."/>
            <person name="Henrissat B."/>
            <person name="Andreopoulos B."/>
            <person name="Martin F.M."/>
            <person name="Harder C.B."/>
            <person name="Rigling D."/>
            <person name="Ford K.L."/>
            <person name="Foster G.D."/>
            <person name="Pangilinan J."/>
            <person name="Papanicolaou A."/>
            <person name="Barry K."/>
            <person name="LaButti K."/>
            <person name="Viragh M."/>
            <person name="Koriabine M."/>
            <person name="Yan M."/>
            <person name="Riley R."/>
            <person name="Champramary S."/>
            <person name="Plett K.L."/>
            <person name="Tsai I.J."/>
            <person name="Slot J."/>
            <person name="Sipos G."/>
            <person name="Plett J."/>
            <person name="Nagy L.G."/>
            <person name="Grigoriev I.V."/>
        </authorList>
    </citation>
    <scope>NUCLEOTIDE SEQUENCE</scope>
    <source>
        <strain evidence="4">CCBAS 213</strain>
    </source>
</reference>
<evidence type="ECO:0000313" key="5">
    <source>
        <dbReference type="Proteomes" id="UP001175211"/>
    </source>
</evidence>
<gene>
    <name evidence="4" type="ORF">EV420DRAFT_1477584</name>
</gene>
<dbReference type="PANTHER" id="PTHR18860">
    <property type="entry name" value="14-3-3 PROTEIN"/>
    <property type="match status" value="1"/>
</dbReference>
<dbReference type="PROSITE" id="PS00796">
    <property type="entry name" value="1433_1"/>
    <property type="match status" value="1"/>
</dbReference>
<dbReference type="PRINTS" id="PR00305">
    <property type="entry name" value="1433ZETA"/>
</dbReference>
<organism evidence="4 5">
    <name type="scientific">Armillaria tabescens</name>
    <name type="common">Ringless honey mushroom</name>
    <name type="synonym">Agaricus tabescens</name>
    <dbReference type="NCBI Taxonomy" id="1929756"/>
    <lineage>
        <taxon>Eukaryota</taxon>
        <taxon>Fungi</taxon>
        <taxon>Dikarya</taxon>
        <taxon>Basidiomycota</taxon>
        <taxon>Agaricomycotina</taxon>
        <taxon>Agaricomycetes</taxon>
        <taxon>Agaricomycetidae</taxon>
        <taxon>Agaricales</taxon>
        <taxon>Marasmiineae</taxon>
        <taxon>Physalacriaceae</taxon>
        <taxon>Desarmillaria</taxon>
    </lineage>
</organism>
<dbReference type="RefSeq" id="XP_060333603.1">
    <property type="nucleotide sequence ID" value="XM_060469431.1"/>
</dbReference>
<dbReference type="Gene3D" id="1.20.190.20">
    <property type="entry name" value="14-3-3 domain"/>
    <property type="match status" value="1"/>
</dbReference>
<proteinExistence type="inferred from homology"/>
<keyword evidence="5" id="KW-1185">Reference proteome</keyword>
<comment type="similarity">
    <text evidence="1">Belongs to the 14-3-3 family.</text>
</comment>
<dbReference type="AlphaFoldDB" id="A0AA39TWV1"/>
<feature type="site" description="Interaction with phosphoserine on interacting protein" evidence="2">
    <location>
        <position position="102"/>
    </location>
</feature>
<dbReference type="Proteomes" id="UP001175211">
    <property type="component" value="Unassembled WGS sequence"/>
</dbReference>
<evidence type="ECO:0000256" key="2">
    <source>
        <dbReference type="PIRSR" id="PIRSR000868-1"/>
    </source>
</evidence>
<evidence type="ECO:0000256" key="1">
    <source>
        <dbReference type="ARBA" id="ARBA00006141"/>
    </source>
</evidence>
<accession>A0AA39TWV1</accession>